<feature type="domain" description="Cupin type-2" evidence="1">
    <location>
        <begin position="43"/>
        <end position="106"/>
    </location>
</feature>
<evidence type="ECO:0000313" key="2">
    <source>
        <dbReference type="EMBL" id="MCV2871662.1"/>
    </source>
</evidence>
<accession>A0ABT2ZKL6</accession>
<dbReference type="RefSeq" id="WP_263738827.1">
    <property type="nucleotide sequence ID" value="NZ_JAOWKZ010000001.1"/>
</dbReference>
<proteinExistence type="predicted"/>
<comment type="caution">
    <text evidence="2">The sequence shown here is derived from an EMBL/GenBank/DDBJ whole genome shotgun (WGS) entry which is preliminary data.</text>
</comment>
<dbReference type="InterPro" id="IPR053146">
    <property type="entry name" value="QDO-like"/>
</dbReference>
<dbReference type="SUPFAM" id="SSF51182">
    <property type="entry name" value="RmlC-like cupins"/>
    <property type="match status" value="1"/>
</dbReference>
<evidence type="ECO:0000259" key="1">
    <source>
        <dbReference type="Pfam" id="PF07883"/>
    </source>
</evidence>
<dbReference type="PANTHER" id="PTHR36440">
    <property type="entry name" value="PUTATIVE (AFU_ORTHOLOGUE AFUA_8G07350)-RELATED"/>
    <property type="match status" value="1"/>
</dbReference>
<dbReference type="InterPro" id="IPR013096">
    <property type="entry name" value="Cupin_2"/>
</dbReference>
<dbReference type="Pfam" id="PF07883">
    <property type="entry name" value="Cupin_2"/>
    <property type="match status" value="1"/>
</dbReference>
<protein>
    <submittedName>
        <fullName evidence="2">Cupin domain-containing protein</fullName>
    </submittedName>
</protein>
<dbReference type="Proteomes" id="UP001652564">
    <property type="component" value="Unassembled WGS sequence"/>
</dbReference>
<reference evidence="2 3" key="1">
    <citation type="submission" date="2022-10" db="EMBL/GenBank/DDBJ databases">
        <title>Defluviimonas sp. nov., isolated from ocean surface sediments.</title>
        <authorList>
            <person name="He W."/>
            <person name="Wang L."/>
            <person name="Zhang D.-F."/>
        </authorList>
    </citation>
    <scope>NUCLEOTIDE SEQUENCE [LARGE SCALE GENOMIC DNA]</scope>
    <source>
        <strain evidence="2 3">WL0050</strain>
    </source>
</reference>
<dbReference type="EMBL" id="JAOWKZ010000001">
    <property type="protein sequence ID" value="MCV2871662.1"/>
    <property type="molecule type" value="Genomic_DNA"/>
</dbReference>
<dbReference type="InterPro" id="IPR014710">
    <property type="entry name" value="RmlC-like_jellyroll"/>
</dbReference>
<gene>
    <name evidence="2" type="ORF">OEZ71_05080</name>
</gene>
<dbReference type="InterPro" id="IPR011051">
    <property type="entry name" value="RmlC_Cupin_sf"/>
</dbReference>
<dbReference type="Gene3D" id="2.60.120.10">
    <property type="entry name" value="Jelly Rolls"/>
    <property type="match status" value="1"/>
</dbReference>
<evidence type="ECO:0000313" key="3">
    <source>
        <dbReference type="Proteomes" id="UP001652564"/>
    </source>
</evidence>
<organism evidence="2 3">
    <name type="scientific">Albidovulum litorale</name>
    <dbReference type="NCBI Taxonomy" id="2984134"/>
    <lineage>
        <taxon>Bacteria</taxon>
        <taxon>Pseudomonadati</taxon>
        <taxon>Pseudomonadota</taxon>
        <taxon>Alphaproteobacteria</taxon>
        <taxon>Rhodobacterales</taxon>
        <taxon>Paracoccaceae</taxon>
        <taxon>Albidovulum</taxon>
    </lineage>
</organism>
<sequence>MNALSQPESRIELFWFLNNLLAIPVSAAQGEDNISVVEQWAAHGDSPPLHIHHSEDEVFVCLAGRLRINIDGRDVYLEAGGTAMAPKGKPHSFRVESKDGAHFLAITTGKDFEDMVRRVARKATAATLPEPAEPTEDMKAALTRICAEHRIEIVGPPLH</sequence>
<dbReference type="PANTHER" id="PTHR36440:SF1">
    <property type="entry name" value="PUTATIVE (AFU_ORTHOLOGUE AFUA_8G07350)-RELATED"/>
    <property type="match status" value="1"/>
</dbReference>
<keyword evidence="3" id="KW-1185">Reference proteome</keyword>
<name>A0ABT2ZKL6_9RHOB</name>